<dbReference type="Pfam" id="PF00072">
    <property type="entry name" value="Response_reg"/>
    <property type="match status" value="1"/>
</dbReference>
<dbReference type="Proteomes" id="UP000319557">
    <property type="component" value="Chromosome"/>
</dbReference>
<dbReference type="InterPro" id="IPR052048">
    <property type="entry name" value="ST_Response_Regulator"/>
</dbReference>
<dbReference type="Gene3D" id="3.40.50.2300">
    <property type="match status" value="1"/>
</dbReference>
<dbReference type="PROSITE" id="PS50110">
    <property type="entry name" value="RESPONSE_REGULATORY"/>
    <property type="match status" value="1"/>
</dbReference>
<dbReference type="KEGG" id="ruv:EC9_36810"/>
<evidence type="ECO:0000259" key="2">
    <source>
        <dbReference type="PROSITE" id="PS50110"/>
    </source>
</evidence>
<dbReference type="InterPro" id="IPR011006">
    <property type="entry name" value="CheY-like_superfamily"/>
</dbReference>
<evidence type="ECO:0000256" key="1">
    <source>
        <dbReference type="PROSITE-ProRule" id="PRU00169"/>
    </source>
</evidence>
<dbReference type="PANTHER" id="PTHR43228:SF1">
    <property type="entry name" value="TWO-COMPONENT RESPONSE REGULATOR ARR22"/>
    <property type="match status" value="1"/>
</dbReference>
<dbReference type="EMBL" id="CP036261">
    <property type="protein sequence ID" value="QDS89481.1"/>
    <property type="molecule type" value="Genomic_DNA"/>
</dbReference>
<evidence type="ECO:0000313" key="4">
    <source>
        <dbReference type="Proteomes" id="UP000319557"/>
    </source>
</evidence>
<sequence length="128" mass="13925">MISVLVVDDSKFMAKVLKTVLSDIGFDVVGLGGDGEEGVQLFKQLSPDITLLDVTMPNMDGLECLKEIRAHDPAANVVMLSALKDEEIVRKCLEAGAGAFLEKPIRRHCPEDEQRLVSAVEKLLGYAV</sequence>
<keyword evidence="1" id="KW-0597">Phosphoprotein</keyword>
<organism evidence="3 4">
    <name type="scientific">Rosistilla ulvae</name>
    <dbReference type="NCBI Taxonomy" id="1930277"/>
    <lineage>
        <taxon>Bacteria</taxon>
        <taxon>Pseudomonadati</taxon>
        <taxon>Planctomycetota</taxon>
        <taxon>Planctomycetia</taxon>
        <taxon>Pirellulales</taxon>
        <taxon>Pirellulaceae</taxon>
        <taxon>Rosistilla</taxon>
    </lineage>
</organism>
<feature type="modified residue" description="4-aspartylphosphate" evidence="1">
    <location>
        <position position="53"/>
    </location>
</feature>
<keyword evidence="4" id="KW-1185">Reference proteome</keyword>
<gene>
    <name evidence="3" type="primary">cheY_2</name>
    <name evidence="3" type="ORF">EC9_36810</name>
</gene>
<dbReference type="InterPro" id="IPR001789">
    <property type="entry name" value="Sig_transdc_resp-reg_receiver"/>
</dbReference>
<dbReference type="SUPFAM" id="SSF52172">
    <property type="entry name" value="CheY-like"/>
    <property type="match status" value="1"/>
</dbReference>
<dbReference type="GO" id="GO:0000160">
    <property type="term" value="P:phosphorelay signal transduction system"/>
    <property type="evidence" value="ECO:0007669"/>
    <property type="project" value="InterPro"/>
</dbReference>
<accession>A0A517M3N0</accession>
<dbReference type="SMART" id="SM00448">
    <property type="entry name" value="REC"/>
    <property type="match status" value="1"/>
</dbReference>
<feature type="domain" description="Response regulatory" evidence="2">
    <location>
        <begin position="3"/>
        <end position="118"/>
    </location>
</feature>
<evidence type="ECO:0000313" key="3">
    <source>
        <dbReference type="EMBL" id="QDS89481.1"/>
    </source>
</evidence>
<protein>
    <submittedName>
        <fullName evidence="3">Chemotaxis protein CheY</fullName>
    </submittedName>
</protein>
<reference evidence="3 4" key="1">
    <citation type="submission" date="2019-02" db="EMBL/GenBank/DDBJ databases">
        <title>Deep-cultivation of Planctomycetes and their phenomic and genomic characterization uncovers novel biology.</title>
        <authorList>
            <person name="Wiegand S."/>
            <person name="Jogler M."/>
            <person name="Boedeker C."/>
            <person name="Pinto D."/>
            <person name="Vollmers J."/>
            <person name="Rivas-Marin E."/>
            <person name="Kohn T."/>
            <person name="Peeters S.H."/>
            <person name="Heuer A."/>
            <person name="Rast P."/>
            <person name="Oberbeckmann S."/>
            <person name="Bunk B."/>
            <person name="Jeske O."/>
            <person name="Meyerdierks A."/>
            <person name="Storesund J.E."/>
            <person name="Kallscheuer N."/>
            <person name="Luecker S."/>
            <person name="Lage O.M."/>
            <person name="Pohl T."/>
            <person name="Merkel B.J."/>
            <person name="Hornburger P."/>
            <person name="Mueller R.-W."/>
            <person name="Bruemmer F."/>
            <person name="Labrenz M."/>
            <person name="Spormann A.M."/>
            <person name="Op den Camp H."/>
            <person name="Overmann J."/>
            <person name="Amann R."/>
            <person name="Jetten M.S.M."/>
            <person name="Mascher T."/>
            <person name="Medema M.H."/>
            <person name="Devos D.P."/>
            <person name="Kaster A.-K."/>
            <person name="Ovreas L."/>
            <person name="Rohde M."/>
            <person name="Galperin M.Y."/>
            <person name="Jogler C."/>
        </authorList>
    </citation>
    <scope>NUCLEOTIDE SEQUENCE [LARGE SCALE GENOMIC DNA]</scope>
    <source>
        <strain evidence="3 4">EC9</strain>
    </source>
</reference>
<dbReference type="AlphaFoldDB" id="A0A517M3N0"/>
<proteinExistence type="predicted"/>
<dbReference type="PANTHER" id="PTHR43228">
    <property type="entry name" value="TWO-COMPONENT RESPONSE REGULATOR"/>
    <property type="match status" value="1"/>
</dbReference>
<name>A0A517M3N0_9BACT</name>